<sequence length="82" mass="8907">MSNVHHLPGEDRQRSQFKSKKTRKEKATDADIARALRAALAHGLTVYAYTIEGNRVSVQTKPDQPAAKGASAEVDAWFAANG</sequence>
<organism evidence="2 3">
    <name type="scientific">Defluviimonas salinarum</name>
    <dbReference type="NCBI Taxonomy" id="2992147"/>
    <lineage>
        <taxon>Bacteria</taxon>
        <taxon>Pseudomonadati</taxon>
        <taxon>Pseudomonadota</taxon>
        <taxon>Alphaproteobacteria</taxon>
        <taxon>Rhodobacterales</taxon>
        <taxon>Paracoccaceae</taxon>
        <taxon>Albidovulum</taxon>
    </lineage>
</organism>
<evidence type="ECO:0000256" key="1">
    <source>
        <dbReference type="SAM" id="MobiDB-lite"/>
    </source>
</evidence>
<dbReference type="Proteomes" id="UP001207582">
    <property type="component" value="Unassembled WGS sequence"/>
</dbReference>
<protein>
    <submittedName>
        <fullName evidence="2">Uncharacterized protein</fullName>
    </submittedName>
</protein>
<evidence type="ECO:0000313" key="3">
    <source>
        <dbReference type="Proteomes" id="UP001207582"/>
    </source>
</evidence>
<dbReference type="EMBL" id="JAPDOG010000034">
    <property type="protein sequence ID" value="MCW3784190.1"/>
    <property type="molecule type" value="Genomic_DNA"/>
</dbReference>
<keyword evidence="3" id="KW-1185">Reference proteome</keyword>
<comment type="caution">
    <text evidence="2">The sequence shown here is derived from an EMBL/GenBank/DDBJ whole genome shotgun (WGS) entry which is preliminary data.</text>
</comment>
<name>A0ABT3J931_9RHOB</name>
<dbReference type="RefSeq" id="WP_264773461.1">
    <property type="nucleotide sequence ID" value="NZ_JAPDOG010000034.1"/>
</dbReference>
<reference evidence="2 3" key="1">
    <citation type="submission" date="2022-10" db="EMBL/GenBank/DDBJ databases">
        <title>Defluviimonas sp. CAU 1641 isolated from mud.</title>
        <authorList>
            <person name="Kim W."/>
        </authorList>
    </citation>
    <scope>NUCLEOTIDE SEQUENCE [LARGE SCALE GENOMIC DNA]</scope>
    <source>
        <strain evidence="2 3">CAU 1641</strain>
    </source>
</reference>
<feature type="region of interest" description="Disordered" evidence="1">
    <location>
        <begin position="1"/>
        <end position="28"/>
    </location>
</feature>
<evidence type="ECO:0000313" key="2">
    <source>
        <dbReference type="EMBL" id="MCW3784190.1"/>
    </source>
</evidence>
<proteinExistence type="predicted"/>
<feature type="compositionally biased region" description="Basic residues" evidence="1">
    <location>
        <begin position="15"/>
        <end position="24"/>
    </location>
</feature>
<gene>
    <name evidence="2" type="ORF">OM960_21905</name>
</gene>
<accession>A0ABT3J931</accession>